<accession>A0A2T8JCK0</accession>
<proteinExistence type="predicted"/>
<name>A0A2T8JCK0_9POAL</name>
<organism evidence="2">
    <name type="scientific">Panicum hallii</name>
    <dbReference type="NCBI Taxonomy" id="206008"/>
    <lineage>
        <taxon>Eukaryota</taxon>
        <taxon>Viridiplantae</taxon>
        <taxon>Streptophyta</taxon>
        <taxon>Embryophyta</taxon>
        <taxon>Tracheophyta</taxon>
        <taxon>Spermatophyta</taxon>
        <taxon>Magnoliopsida</taxon>
        <taxon>Liliopsida</taxon>
        <taxon>Poales</taxon>
        <taxon>Poaceae</taxon>
        <taxon>PACMAD clade</taxon>
        <taxon>Panicoideae</taxon>
        <taxon>Panicodae</taxon>
        <taxon>Paniceae</taxon>
        <taxon>Panicinae</taxon>
        <taxon>Panicum</taxon>
        <taxon>Panicum sect. Panicum</taxon>
    </lineage>
</organism>
<feature type="compositionally biased region" description="Low complexity" evidence="1">
    <location>
        <begin position="56"/>
        <end position="65"/>
    </location>
</feature>
<feature type="region of interest" description="Disordered" evidence="1">
    <location>
        <begin position="91"/>
        <end position="122"/>
    </location>
</feature>
<sequence length="240" mass="27067">MRGPAWPYLSPVPLAPSRKPRLSLRSISNPRKKAAAAVQPATPHLHQRRYSQRPLTFTSGGTTSDPSPPPSDWQASHSTHGWLPCVLRRQGRRAAPPQQPGRRGGRGLRHADAAPPHASAAHARRLRLHTLVARHHAAPNRCGLARRHAALHEHREQPARLLLQWGRRLLLRHLILVLHGSRLRRDPQPERLFPRNLALPWLELRLQVFYHAPRLAGTSSHQVKGGTMFPMVEFIVHKHG</sequence>
<feature type="region of interest" description="Disordered" evidence="1">
    <location>
        <begin position="1"/>
        <end position="78"/>
    </location>
</feature>
<dbReference type="Proteomes" id="UP000243499">
    <property type="component" value="Chromosome 4"/>
</dbReference>
<reference evidence="2" key="1">
    <citation type="submission" date="2018-04" db="EMBL/GenBank/DDBJ databases">
        <title>WGS assembly of Panicum hallii.</title>
        <authorList>
            <person name="Lovell J."/>
            <person name="Jenkins J."/>
            <person name="Lowry D."/>
            <person name="Mamidi S."/>
            <person name="Sreedasyam A."/>
            <person name="Weng X."/>
            <person name="Barry K."/>
            <person name="Bonette J."/>
            <person name="Campitelli B."/>
            <person name="Daum C."/>
            <person name="Gordon S."/>
            <person name="Gould B."/>
            <person name="Lipzen A."/>
            <person name="Macqueen A."/>
            <person name="Palacio-Mejia J."/>
            <person name="Plott C."/>
            <person name="Shakirov E."/>
            <person name="Shu S."/>
            <person name="Yoshinaga Y."/>
            <person name="Zane M."/>
            <person name="Rokhsar D."/>
            <person name="Grimwood J."/>
            <person name="Schmutz J."/>
            <person name="Juenger T."/>
        </authorList>
    </citation>
    <scope>NUCLEOTIDE SEQUENCE [LARGE SCALE GENOMIC DNA]</scope>
    <source>
        <strain evidence="2">FIL2</strain>
    </source>
</reference>
<evidence type="ECO:0000256" key="1">
    <source>
        <dbReference type="SAM" id="MobiDB-lite"/>
    </source>
</evidence>
<dbReference type="Gramene" id="PVH47649">
    <property type="protein sequence ID" value="PVH47649"/>
    <property type="gene ID" value="PAHAL_4G107100"/>
</dbReference>
<protein>
    <submittedName>
        <fullName evidence="2">Uncharacterized protein</fullName>
    </submittedName>
</protein>
<dbReference type="EMBL" id="CM008049">
    <property type="protein sequence ID" value="PVH47649.1"/>
    <property type="molecule type" value="Genomic_DNA"/>
</dbReference>
<evidence type="ECO:0000313" key="2">
    <source>
        <dbReference type="EMBL" id="PVH47649.1"/>
    </source>
</evidence>
<gene>
    <name evidence="2" type="ORF">PAHAL_4G107100</name>
</gene>
<dbReference type="AlphaFoldDB" id="A0A2T8JCK0"/>